<reference evidence="1 2" key="1">
    <citation type="journal article" date="2013" name="Gut Pathog.">
        <title>Evidence of a new metabolic capacity in an emerging diarrheal pathogen: lessons from the draft genomes of Vibrio fluvialis strains PG41 and I21563.</title>
        <authorList>
            <person name="Khatri I."/>
            <person name="Mahajan S."/>
            <person name="Dureja C."/>
            <person name="Subramanian S."/>
            <person name="Raychaudhuri S."/>
        </authorList>
    </citation>
    <scope>NUCLEOTIDE SEQUENCE [LARGE SCALE GENOMIC DNA]</scope>
    <source>
        <strain evidence="1 2">PG41</strain>
    </source>
</reference>
<evidence type="ECO:0000313" key="1">
    <source>
        <dbReference type="EMBL" id="EPP24307.1"/>
    </source>
</evidence>
<dbReference type="PATRIC" id="fig|1336752.4.peg.1185"/>
<evidence type="ECO:0000313" key="2">
    <source>
        <dbReference type="Proteomes" id="UP000014854"/>
    </source>
</evidence>
<organism evidence="1 2">
    <name type="scientific">Vibrio fluvialis PG41</name>
    <dbReference type="NCBI Taxonomy" id="1336752"/>
    <lineage>
        <taxon>Bacteria</taxon>
        <taxon>Pseudomonadati</taxon>
        <taxon>Pseudomonadota</taxon>
        <taxon>Gammaproteobacteria</taxon>
        <taxon>Vibrionales</taxon>
        <taxon>Vibrionaceae</taxon>
        <taxon>Vibrio</taxon>
    </lineage>
</organism>
<dbReference type="Proteomes" id="UP000014854">
    <property type="component" value="Unassembled WGS sequence"/>
</dbReference>
<protein>
    <submittedName>
        <fullName evidence="1">Uncharacterized protein</fullName>
    </submittedName>
</protein>
<dbReference type="EMBL" id="ASXS01000003">
    <property type="protein sequence ID" value="EPP24307.1"/>
    <property type="molecule type" value="Genomic_DNA"/>
</dbReference>
<gene>
    <name evidence="1" type="ORF">L910_3136</name>
</gene>
<name>S7I8Q4_VIBFL</name>
<comment type="caution">
    <text evidence="1">The sequence shown here is derived from an EMBL/GenBank/DDBJ whole genome shotgun (WGS) entry which is preliminary data.</text>
</comment>
<dbReference type="RefSeq" id="WP_020328650.1">
    <property type="nucleotide sequence ID" value="NZ_ASXS01000003.1"/>
</dbReference>
<accession>S7I8Q4</accession>
<proteinExistence type="predicted"/>
<dbReference type="AlphaFoldDB" id="S7I8Q4"/>
<sequence length="48" mass="5160">MLKAMECGVPDSLLAMSIRERMVIGSSEEGAYISKSDISLQPSEVQTA</sequence>